<protein>
    <submittedName>
        <fullName evidence="2">CPED1</fullName>
    </submittedName>
</protein>
<name>A0A7J7JN30_BUGNE</name>
<keyword evidence="1" id="KW-0732">Signal</keyword>
<organism evidence="2 3">
    <name type="scientific">Bugula neritina</name>
    <name type="common">Brown bryozoan</name>
    <name type="synonym">Sertularia neritina</name>
    <dbReference type="NCBI Taxonomy" id="10212"/>
    <lineage>
        <taxon>Eukaryota</taxon>
        <taxon>Metazoa</taxon>
        <taxon>Spiralia</taxon>
        <taxon>Lophotrochozoa</taxon>
        <taxon>Bryozoa</taxon>
        <taxon>Gymnolaemata</taxon>
        <taxon>Cheilostomatida</taxon>
        <taxon>Flustrina</taxon>
        <taxon>Buguloidea</taxon>
        <taxon>Bugulidae</taxon>
        <taxon>Bugula</taxon>
    </lineage>
</organism>
<dbReference type="Proteomes" id="UP000593567">
    <property type="component" value="Unassembled WGS sequence"/>
</dbReference>
<dbReference type="EMBL" id="VXIV02002089">
    <property type="protein sequence ID" value="KAF6027447.1"/>
    <property type="molecule type" value="Genomic_DNA"/>
</dbReference>
<dbReference type="OrthoDB" id="2016263at2759"/>
<comment type="caution">
    <text evidence="2">The sequence shown here is derived from an EMBL/GenBank/DDBJ whole genome shotgun (WGS) entry which is preliminary data.</text>
</comment>
<evidence type="ECO:0000313" key="3">
    <source>
        <dbReference type="Proteomes" id="UP000593567"/>
    </source>
</evidence>
<evidence type="ECO:0000313" key="2">
    <source>
        <dbReference type="EMBL" id="KAF6027447.1"/>
    </source>
</evidence>
<dbReference type="PANTHER" id="PTHR14776:SF1">
    <property type="entry name" value="CADHERIN-LIKE AND PC-ESTERASE DOMAIN-CONTAINING PROTEIN 1"/>
    <property type="match status" value="1"/>
</dbReference>
<proteinExistence type="predicted"/>
<feature type="signal peptide" evidence="1">
    <location>
        <begin position="1"/>
        <end position="18"/>
    </location>
</feature>
<gene>
    <name evidence="2" type="ORF">EB796_014246</name>
</gene>
<dbReference type="AlphaFoldDB" id="A0A7J7JN30"/>
<dbReference type="PANTHER" id="PTHR14776">
    <property type="entry name" value="CADHERIN-LIKE AND PC-ESTERASE DOMAIN-CONTAINING PROTEIN 1"/>
    <property type="match status" value="1"/>
</dbReference>
<reference evidence="2" key="1">
    <citation type="submission" date="2020-06" db="EMBL/GenBank/DDBJ databases">
        <title>Draft genome of Bugula neritina, a colonial animal packing powerful symbionts and potential medicines.</title>
        <authorList>
            <person name="Rayko M."/>
        </authorList>
    </citation>
    <scope>NUCLEOTIDE SEQUENCE [LARGE SCALE GENOMIC DNA]</scope>
    <source>
        <strain evidence="2">Kwan_BN1</strain>
    </source>
</reference>
<sequence>MKLLVWLILFTILTVNLTSDLKASSTSTGFNLTHNFRVQEITTKSLKSTANSRTKVTQNTTPERESWLLIQTNTELKKVILNKHKLSADVSFSSYYARLTVLPSQSVHSVTMNSSPTRVLNYTLGLGSNVVDIGLSTGSVSAPPGKGNSYLHHYIVSINRENRIYDLHLSQEICYLEQDCGLKIYDKVQCGLQRWSPNSQRILYHSGYWKISCGSCNIENSCVWDKAEWVEPDSNMSTPQVPQAKLKACLENTQVLFLGDSTNRGIMQTVTERLNTTLTEAVKSHGYFGYQNIGQATSLSFMYYPPFWLHTPPTFNQSLYSLLNKR</sequence>
<keyword evidence="3" id="KW-1185">Reference proteome</keyword>
<accession>A0A7J7JN30</accession>
<feature type="chain" id="PRO_5029454718" evidence="1">
    <location>
        <begin position="19"/>
        <end position="326"/>
    </location>
</feature>
<evidence type="ECO:0000256" key="1">
    <source>
        <dbReference type="SAM" id="SignalP"/>
    </source>
</evidence>